<feature type="region of interest" description="Disordered" evidence="1">
    <location>
        <begin position="731"/>
        <end position="750"/>
    </location>
</feature>
<protein>
    <submittedName>
        <fullName evidence="2">Uncharacterized protein</fullName>
    </submittedName>
</protein>
<dbReference type="OrthoDB" id="5236024at2759"/>
<feature type="compositionally biased region" description="Basic residues" evidence="1">
    <location>
        <begin position="347"/>
        <end position="359"/>
    </location>
</feature>
<name>A0A2L2SXQ0_9HYPO</name>
<proteinExistence type="predicted"/>
<sequence length="915" mass="104010">MARLRSRGSASVAPKEHEMTPHIRLHEGIRHSPRYSVPIRSIDTRSSPFVKRKTGLRSTSSARSRTRPSSSKSQVTRSVRGSVPDHELSPQFSPQLSPPPPRKRRSDATDQEQLPKRQRNASHGSAGEEELPQPIQQSEEPNKDEEAIPQPIQQNEEADEDEEAIPQPGQQNEEDLPQSDQQNEEADEDSEAIPSIDFLNGINKNIGAFVVPNEQPSLLSNTSVEDSTKNDDSALSHFDTSHEIKVEKPAIADTTVQHRSSTVRALTETEDILLGTVAPEETPQSAQSVFQPESSPGLPPLEDMLDHFETVRAEAPQPAQPVPQSGSSQQHESSQQSGSSSKGPQQSRRRKNGQRRKKATFYELNEGPELSLEQSAQPISSRNFQVDESIYDVPDSPPRQSNHTKLVERSQKAPMSTGRGSPRMKLKQRSSQSGQRRSNVSIQYQDDEEQEENSQEEGDEHGDDEFASSDDELELQEQHTPHQDSLVLDTPPADSQAADSTHTTFIKRIYVQKLMHIMTLQGWMEKRFWKNEFLDHAADKSDELASKPDCPVLSTRILAQLFDLHELCKEIPKAPKIDQLAYLREKATKFSDLVSNLHQSIDSFIGSINNFMKSDDPEQVQVGSSRVTRLRRRTIPMLVLLLDTTFEAGCGHPDWDGKKASQQTGEFTVYLLEPLERAAGWAGRALQTVEGWYELHPPKKERDEDTVEEAKANRAAFRSALAMLKQELRKARRGLEKPRPSPAALMLRDEAIRKEREAREQERREKQNLQMQRFRESIQRIDPYRRSTKARPFRQEVPVPYRPSQPRPAPSNMVLNRFRNSSGVSLSLPSATAPPQPLSEREGYYERHGWHYWEDDRILTLIRTTTHPNYENFQWMLPDRSTDEITERSRYLKLVVRDKYQRDGIPPPGFCMDED</sequence>
<feature type="compositionally biased region" description="Basic and acidic residues" evidence="1">
    <location>
        <begin position="14"/>
        <end position="30"/>
    </location>
</feature>
<dbReference type="Proteomes" id="UP000245910">
    <property type="component" value="Chromosome IIII"/>
</dbReference>
<feature type="compositionally biased region" description="Low complexity" evidence="1">
    <location>
        <begin position="429"/>
        <end position="438"/>
    </location>
</feature>
<accession>A0A2L2SXQ0</accession>
<feature type="compositionally biased region" description="Low complexity" evidence="1">
    <location>
        <begin position="57"/>
        <end position="73"/>
    </location>
</feature>
<feature type="compositionally biased region" description="Polar residues" evidence="1">
    <location>
        <begin position="282"/>
        <end position="294"/>
    </location>
</feature>
<dbReference type="AlphaFoldDB" id="A0A2L2SXQ0"/>
<feature type="region of interest" description="Disordered" evidence="1">
    <location>
        <begin position="218"/>
        <end position="498"/>
    </location>
</feature>
<feature type="compositionally biased region" description="Basic and acidic residues" evidence="1">
    <location>
        <begin position="226"/>
        <end position="250"/>
    </location>
</feature>
<feature type="region of interest" description="Disordered" evidence="1">
    <location>
        <begin position="1"/>
        <end position="197"/>
    </location>
</feature>
<dbReference type="STRING" id="56646.A0A2L2SXQ0"/>
<dbReference type="EMBL" id="LN649232">
    <property type="protein sequence ID" value="CEI41390.1"/>
    <property type="molecule type" value="Genomic_DNA"/>
</dbReference>
<feature type="compositionally biased region" description="Acidic residues" evidence="1">
    <location>
        <begin position="445"/>
        <end position="475"/>
    </location>
</feature>
<reference evidence="3" key="1">
    <citation type="submission" date="2014-10" db="EMBL/GenBank/DDBJ databases">
        <authorList>
            <person name="King R."/>
        </authorList>
    </citation>
    <scope>NUCLEOTIDE SEQUENCE [LARGE SCALE GENOMIC DNA]</scope>
    <source>
        <strain evidence="3">A3/5</strain>
    </source>
</reference>
<evidence type="ECO:0000256" key="1">
    <source>
        <dbReference type="SAM" id="MobiDB-lite"/>
    </source>
</evidence>
<organism evidence="2 3">
    <name type="scientific">Fusarium venenatum</name>
    <dbReference type="NCBI Taxonomy" id="56646"/>
    <lineage>
        <taxon>Eukaryota</taxon>
        <taxon>Fungi</taxon>
        <taxon>Dikarya</taxon>
        <taxon>Ascomycota</taxon>
        <taxon>Pezizomycotina</taxon>
        <taxon>Sordariomycetes</taxon>
        <taxon>Hypocreomycetidae</taxon>
        <taxon>Hypocreales</taxon>
        <taxon>Nectriaceae</taxon>
        <taxon>Fusarium</taxon>
    </lineage>
</organism>
<feature type="compositionally biased region" description="Acidic residues" evidence="1">
    <location>
        <begin position="172"/>
        <end position="191"/>
    </location>
</feature>
<feature type="compositionally biased region" description="Low complexity" evidence="1">
    <location>
        <begin position="313"/>
        <end position="346"/>
    </location>
</feature>
<evidence type="ECO:0000313" key="3">
    <source>
        <dbReference type="Proteomes" id="UP000245910"/>
    </source>
</evidence>
<keyword evidence="3" id="KW-1185">Reference proteome</keyword>
<evidence type="ECO:0000313" key="2">
    <source>
        <dbReference type="EMBL" id="CEI41390.1"/>
    </source>
</evidence>
<feature type="compositionally biased region" description="Polar residues" evidence="1">
    <location>
        <begin position="254"/>
        <end position="264"/>
    </location>
</feature>
<feature type="compositionally biased region" description="Polar residues" evidence="1">
    <location>
        <begin position="372"/>
        <end position="386"/>
    </location>
</feature>